<dbReference type="GO" id="GO:0005525">
    <property type="term" value="F:GTP binding"/>
    <property type="evidence" value="ECO:0007669"/>
    <property type="project" value="UniProtKB-KW"/>
</dbReference>
<accession>A0A941D8X3</accession>
<evidence type="ECO:0000313" key="10">
    <source>
        <dbReference type="Proteomes" id="UP000677016"/>
    </source>
</evidence>
<evidence type="ECO:0000259" key="8">
    <source>
        <dbReference type="Pfam" id="PF01996"/>
    </source>
</evidence>
<keyword evidence="10" id="KW-1185">Reference proteome</keyword>
<evidence type="ECO:0000256" key="3">
    <source>
        <dbReference type="ARBA" id="ARBA00022741"/>
    </source>
</evidence>
<keyword evidence="3" id="KW-0547">Nucleotide-binding</keyword>
<dbReference type="EMBL" id="JAGSNF010000016">
    <property type="protein sequence ID" value="MBR7743935.1"/>
    <property type="molecule type" value="Genomic_DNA"/>
</dbReference>
<feature type="domain" description="Coenzyme F420:L-glutamate ligase-like" evidence="8">
    <location>
        <begin position="18"/>
        <end position="222"/>
    </location>
</feature>
<evidence type="ECO:0000256" key="6">
    <source>
        <dbReference type="ARBA" id="ARBA00023134"/>
    </source>
</evidence>
<evidence type="ECO:0000256" key="7">
    <source>
        <dbReference type="ARBA" id="ARBA00023211"/>
    </source>
</evidence>
<dbReference type="GO" id="GO:0046872">
    <property type="term" value="F:metal ion binding"/>
    <property type="evidence" value="ECO:0007669"/>
    <property type="project" value="UniProtKB-KW"/>
</dbReference>
<dbReference type="InterPro" id="IPR002847">
    <property type="entry name" value="F420-0_gamma-glut_ligase-dom"/>
</dbReference>
<keyword evidence="1 9" id="KW-0436">Ligase</keyword>
<dbReference type="PANTHER" id="PTHR47917:SF1">
    <property type="entry name" value="COENZYME F420:L-GLUTAMATE LIGASE"/>
    <property type="match status" value="1"/>
</dbReference>
<dbReference type="NCBIfam" id="TIGR01916">
    <property type="entry name" value="F420_cofE"/>
    <property type="match status" value="1"/>
</dbReference>
<evidence type="ECO:0000256" key="1">
    <source>
        <dbReference type="ARBA" id="ARBA00022598"/>
    </source>
</evidence>
<gene>
    <name evidence="9" type="primary">cofE</name>
    <name evidence="9" type="ORF">KC207_11595</name>
</gene>
<keyword evidence="5" id="KW-0630">Potassium</keyword>
<organism evidence="9 10">
    <name type="scientific">Phycicoccus avicenniae</name>
    <dbReference type="NCBI Taxonomy" id="2828860"/>
    <lineage>
        <taxon>Bacteria</taxon>
        <taxon>Bacillati</taxon>
        <taxon>Actinomycetota</taxon>
        <taxon>Actinomycetes</taxon>
        <taxon>Micrococcales</taxon>
        <taxon>Intrasporangiaceae</taxon>
        <taxon>Phycicoccus</taxon>
    </lineage>
</organism>
<dbReference type="Gene3D" id="3.30.1330.100">
    <property type="entry name" value="CofE-like"/>
    <property type="match status" value="1"/>
</dbReference>
<evidence type="ECO:0000256" key="2">
    <source>
        <dbReference type="ARBA" id="ARBA00022723"/>
    </source>
</evidence>
<dbReference type="Gene3D" id="3.90.1660.10">
    <property type="entry name" value="CofE-like domain"/>
    <property type="match status" value="1"/>
</dbReference>
<proteinExistence type="predicted"/>
<comment type="caution">
    <text evidence="9">The sequence shown here is derived from an EMBL/GenBank/DDBJ whole genome shotgun (WGS) entry which is preliminary data.</text>
</comment>
<keyword evidence="7" id="KW-0464">Manganese</keyword>
<dbReference type="PANTHER" id="PTHR47917">
    <property type="match status" value="1"/>
</dbReference>
<evidence type="ECO:0000313" key="9">
    <source>
        <dbReference type="EMBL" id="MBR7743935.1"/>
    </source>
</evidence>
<dbReference type="Pfam" id="PF01996">
    <property type="entry name" value="F420_ligase"/>
    <property type="match status" value="1"/>
</dbReference>
<dbReference type="GO" id="GO:0052618">
    <property type="term" value="F:coenzyme F420-0:L-glutamate ligase activity"/>
    <property type="evidence" value="ECO:0007669"/>
    <property type="project" value="UniProtKB-EC"/>
</dbReference>
<reference evidence="9" key="1">
    <citation type="submission" date="2021-04" db="EMBL/GenBank/DDBJ databases">
        <title>Phycicoccus avicenniae sp. nov., a novel endophytic actinomycetes isolated from branch of Avicennia mariana.</title>
        <authorList>
            <person name="Tuo L."/>
        </authorList>
    </citation>
    <scope>NUCLEOTIDE SEQUENCE</scope>
    <source>
        <strain evidence="9">BSK3Z-2</strain>
    </source>
</reference>
<dbReference type="SUPFAM" id="SSF144010">
    <property type="entry name" value="CofE-like"/>
    <property type="match status" value="1"/>
</dbReference>
<keyword evidence="4" id="KW-0460">Magnesium</keyword>
<evidence type="ECO:0000256" key="5">
    <source>
        <dbReference type="ARBA" id="ARBA00022958"/>
    </source>
</evidence>
<evidence type="ECO:0000256" key="4">
    <source>
        <dbReference type="ARBA" id="ARBA00022842"/>
    </source>
</evidence>
<sequence>MSPEPSEAGVRVVGLPGVPEVGAGDDVAALLVEALDRAGTTLLAGDCLAVSSKVVSKARGLTVDGERAAAVDSQTVRVVAERLGSTGEPTRVVESVAGPVMAAAGVDASNTGPDGRVLLLPADPDAEAATLRAALLSRAGLPADTPLGVVLTDTAGRPWRAGLTDFALGAAGLAVLDDLRGGVDHDGRPLAVTARAVADEVAAAADLVKGKADGVPAALLRGLPPAWLDGDGGARELVRTGPGDWFATGHVEALRGALGVRPGSAASDRVGLRSVAPEPLDVRVGRVVALALHDVEEGGADVSVAPDGAEVTLTAADPYDVGRLVVRTEVAAASEDLRCDVASRTPDAVTVRLTLP</sequence>
<dbReference type="Proteomes" id="UP000677016">
    <property type="component" value="Unassembled WGS sequence"/>
</dbReference>
<protein>
    <submittedName>
        <fullName evidence="9">Coenzyme F420-0:L-glutamate ligase</fullName>
        <ecNumber evidence="9">6.3.2.31</ecNumber>
    </submittedName>
</protein>
<keyword evidence="6" id="KW-0342">GTP-binding</keyword>
<keyword evidence="2" id="KW-0479">Metal-binding</keyword>
<name>A0A941D8X3_9MICO</name>
<dbReference type="EC" id="6.3.2.31" evidence="9"/>
<dbReference type="InterPro" id="IPR008225">
    <property type="entry name" value="F420-0_g-glutamyl_ligase"/>
</dbReference>
<dbReference type="AlphaFoldDB" id="A0A941D8X3"/>